<evidence type="ECO:0000256" key="5">
    <source>
        <dbReference type="ARBA" id="ARBA00012730"/>
    </source>
</evidence>
<dbReference type="GO" id="GO:0000287">
    <property type="term" value="F:magnesium ion binding"/>
    <property type="evidence" value="ECO:0007669"/>
    <property type="project" value="TreeGrafter"/>
</dbReference>
<dbReference type="InterPro" id="IPR023214">
    <property type="entry name" value="HAD_sf"/>
</dbReference>
<dbReference type="EC" id="5.4.2.8" evidence="5"/>
<dbReference type="InterPro" id="IPR036412">
    <property type="entry name" value="HAD-like_sf"/>
</dbReference>
<keyword evidence="6" id="KW-0963">Cytoplasm</keyword>
<dbReference type="InterPro" id="IPR043169">
    <property type="entry name" value="PMM_cap"/>
</dbReference>
<name>A0A1F6G5Y0_9BACT</name>
<dbReference type="UniPathway" id="UPA00126">
    <property type="reaction ID" value="UER00424"/>
</dbReference>
<dbReference type="GO" id="GO:0009298">
    <property type="term" value="P:GDP-mannose biosynthetic process"/>
    <property type="evidence" value="ECO:0007669"/>
    <property type="project" value="UniProtKB-UniPathway"/>
</dbReference>
<proteinExistence type="inferred from homology"/>
<evidence type="ECO:0000256" key="3">
    <source>
        <dbReference type="ARBA" id="ARBA00009736"/>
    </source>
</evidence>
<comment type="similarity">
    <text evidence="3">Belongs to the eukaryotic PMM family.</text>
</comment>
<dbReference type="PANTHER" id="PTHR10000:SF8">
    <property type="entry name" value="HAD SUPERFAMILY HYDROLASE-LIKE, TYPE 3"/>
    <property type="match status" value="1"/>
</dbReference>
<evidence type="ECO:0000256" key="1">
    <source>
        <dbReference type="ARBA" id="ARBA00004496"/>
    </source>
</evidence>
<evidence type="ECO:0000256" key="12">
    <source>
        <dbReference type="PIRSR" id="PIRSR605002-3"/>
    </source>
</evidence>
<comment type="subcellular location">
    <subcellularLocation>
        <location evidence="1">Cytoplasm</location>
    </subcellularLocation>
</comment>
<evidence type="ECO:0000256" key="6">
    <source>
        <dbReference type="ARBA" id="ARBA00022490"/>
    </source>
</evidence>
<dbReference type="InterPro" id="IPR005002">
    <property type="entry name" value="PMM"/>
</dbReference>
<dbReference type="InterPro" id="IPR006379">
    <property type="entry name" value="HAD-SF_hydro_IIB"/>
</dbReference>
<organism evidence="13 14">
    <name type="scientific">Candidatus Kaiserbacteria bacterium RIFOXYD1_FULL_47_14</name>
    <dbReference type="NCBI Taxonomy" id="1798533"/>
    <lineage>
        <taxon>Bacteria</taxon>
        <taxon>Candidatus Kaiseribacteriota</taxon>
    </lineage>
</organism>
<feature type="binding site" evidence="12">
    <location>
        <position position="7"/>
    </location>
    <ligand>
        <name>Mg(2+)</name>
        <dbReference type="ChEBI" id="CHEBI:18420"/>
        <label>1</label>
    </ligand>
</feature>
<feature type="binding site" evidence="12">
    <location>
        <position position="230"/>
    </location>
    <ligand>
        <name>Mg(2+)</name>
        <dbReference type="ChEBI" id="CHEBI:18420"/>
        <label>2</label>
    </ligand>
</feature>
<evidence type="ECO:0000313" key="13">
    <source>
        <dbReference type="EMBL" id="OGG93502.1"/>
    </source>
</evidence>
<keyword evidence="8 12" id="KW-0460">Magnesium</keyword>
<dbReference type="Pfam" id="PF03332">
    <property type="entry name" value="PMM"/>
    <property type="match status" value="1"/>
</dbReference>
<accession>A0A1F6G5Y0</accession>
<comment type="pathway">
    <text evidence="2">Nucleotide-sugar biosynthesis; GDP-alpha-D-mannose biosynthesis; alpha-D-mannose 1-phosphate from D-fructose 6-phosphate: step 2/2.</text>
</comment>
<dbReference type="Gene3D" id="3.40.50.1000">
    <property type="entry name" value="HAD superfamily/HAD-like"/>
    <property type="match status" value="1"/>
</dbReference>
<feature type="binding site" evidence="12">
    <location>
        <position position="218"/>
    </location>
    <ligand>
        <name>Mg(2+)</name>
        <dbReference type="ChEBI" id="CHEBI:18420"/>
        <label>1</label>
    </ligand>
</feature>
<evidence type="ECO:0000256" key="10">
    <source>
        <dbReference type="PIRSR" id="PIRSR605002-1"/>
    </source>
</evidence>
<comment type="cofactor">
    <cofactor evidence="12">
        <name>Mg(2+)</name>
        <dbReference type="ChEBI" id="CHEBI:18420"/>
    </cofactor>
</comment>
<keyword evidence="9" id="KW-0413">Isomerase</keyword>
<dbReference type="GO" id="GO:0004615">
    <property type="term" value="F:phosphomannomutase activity"/>
    <property type="evidence" value="ECO:0007669"/>
    <property type="project" value="UniProtKB-EC"/>
</dbReference>
<dbReference type="AlphaFoldDB" id="A0A1F6G5Y0"/>
<evidence type="ECO:0000256" key="9">
    <source>
        <dbReference type="ARBA" id="ARBA00023235"/>
    </source>
</evidence>
<dbReference type="SUPFAM" id="SSF56784">
    <property type="entry name" value="HAD-like"/>
    <property type="match status" value="1"/>
</dbReference>
<sequence>MKLIIFDLDGTLAESKQPLTSEMAAIVAKLLTHTKVAVASGGALPQFIKQVVDRLPSDTNLANLYFLPTSGAALYEFHPSTSLGAGNSNWNKIYEERLSEKEAHTIETAMREAAAETGLIDFSEPAYGERIEYRGGQVTLSALGQEAPLAEKKMWDPEHIKRHLLQANISARLPEFSVGIGGSTSIDISKRNIDKAYGIRQLCNRLDIDESDVLYIGDELEAGGNDEAVYKTNAETKSVTGPTETAQFIENLLSKDV</sequence>
<feature type="binding site" evidence="11">
    <location>
        <position position="134"/>
    </location>
    <ligand>
        <name>alpha-D-mannose 1-phosphate</name>
        <dbReference type="ChEBI" id="CHEBI:58409"/>
    </ligand>
</feature>
<comment type="subunit">
    <text evidence="4">Homodimer.</text>
</comment>
<gene>
    <name evidence="13" type="ORF">A2609_00315</name>
</gene>
<feature type="binding site" evidence="12">
    <location>
        <position position="9"/>
    </location>
    <ligand>
        <name>Mg(2+)</name>
        <dbReference type="ChEBI" id="CHEBI:18420"/>
        <label>1</label>
    </ligand>
</feature>
<keyword evidence="7 12" id="KW-0479">Metal-binding</keyword>
<dbReference type="STRING" id="1798533.A2609_00315"/>
<dbReference type="NCBIfam" id="TIGR01484">
    <property type="entry name" value="HAD-SF-IIB"/>
    <property type="match status" value="1"/>
</dbReference>
<protein>
    <recommendedName>
        <fullName evidence="5">phosphomannomutase</fullName>
        <ecNumber evidence="5">5.4.2.8</ecNumber>
    </recommendedName>
</protein>
<feature type="binding site" evidence="11">
    <location>
        <position position="185"/>
    </location>
    <ligand>
        <name>alpha-D-mannose 1-phosphate</name>
        <dbReference type="ChEBI" id="CHEBI:58409"/>
    </ligand>
</feature>
<evidence type="ECO:0000256" key="11">
    <source>
        <dbReference type="PIRSR" id="PIRSR605002-2"/>
    </source>
</evidence>
<evidence type="ECO:0000256" key="2">
    <source>
        <dbReference type="ARBA" id="ARBA00004699"/>
    </source>
</evidence>
<feature type="active site" description="Nucleophile" evidence="10">
    <location>
        <position position="7"/>
    </location>
</feature>
<reference evidence="13 14" key="1">
    <citation type="journal article" date="2016" name="Nat. Commun.">
        <title>Thousands of microbial genomes shed light on interconnected biogeochemical processes in an aquifer system.</title>
        <authorList>
            <person name="Anantharaman K."/>
            <person name="Brown C.T."/>
            <person name="Hug L.A."/>
            <person name="Sharon I."/>
            <person name="Castelle C.J."/>
            <person name="Probst A.J."/>
            <person name="Thomas B.C."/>
            <person name="Singh A."/>
            <person name="Wilkins M.J."/>
            <person name="Karaoz U."/>
            <person name="Brodie E.L."/>
            <person name="Williams K.H."/>
            <person name="Hubbard S.S."/>
            <person name="Banfield J.F."/>
        </authorList>
    </citation>
    <scope>NUCLEOTIDE SEQUENCE [LARGE SCALE GENOMIC DNA]</scope>
</reference>
<dbReference type="EMBL" id="MFMU01000006">
    <property type="protein sequence ID" value="OGG93502.1"/>
    <property type="molecule type" value="Genomic_DNA"/>
</dbReference>
<feature type="active site" description="Proton donor/acceptor" evidence="10">
    <location>
        <position position="9"/>
    </location>
</feature>
<dbReference type="Proteomes" id="UP000176867">
    <property type="component" value="Unassembled WGS sequence"/>
</dbReference>
<feature type="binding site" evidence="11">
    <location>
        <position position="187"/>
    </location>
    <ligand>
        <name>alpha-D-mannose 1-phosphate</name>
        <dbReference type="ChEBI" id="CHEBI:58409"/>
    </ligand>
</feature>
<evidence type="ECO:0000256" key="4">
    <source>
        <dbReference type="ARBA" id="ARBA00011738"/>
    </source>
</evidence>
<dbReference type="Gene3D" id="3.30.1240.20">
    <property type="match status" value="1"/>
</dbReference>
<evidence type="ECO:0000256" key="8">
    <source>
        <dbReference type="ARBA" id="ARBA00022842"/>
    </source>
</evidence>
<comment type="caution">
    <text evidence="13">The sequence shown here is derived from an EMBL/GenBank/DDBJ whole genome shotgun (WGS) entry which is preliminary data.</text>
</comment>
<evidence type="ECO:0000313" key="14">
    <source>
        <dbReference type="Proteomes" id="UP000176867"/>
    </source>
</evidence>
<evidence type="ECO:0000256" key="7">
    <source>
        <dbReference type="ARBA" id="ARBA00022723"/>
    </source>
</evidence>
<dbReference type="PANTHER" id="PTHR10000">
    <property type="entry name" value="PHOSPHOSERINE PHOSPHATASE"/>
    <property type="match status" value="1"/>
</dbReference>
<dbReference type="GO" id="GO:0005829">
    <property type="term" value="C:cytosol"/>
    <property type="evidence" value="ECO:0007669"/>
    <property type="project" value="TreeGrafter"/>
</dbReference>
<dbReference type="GO" id="GO:0016791">
    <property type="term" value="F:phosphatase activity"/>
    <property type="evidence" value="ECO:0007669"/>
    <property type="project" value="TreeGrafter"/>
</dbReference>